<gene>
    <name evidence="1" type="ORF">AVEN_151662_1</name>
</gene>
<sequence>MSQVLPLIRTLHGAITKEIRPELERDVKYYILLSKCYARIDVLYSSMNTASDHIQTKSNIYEIATEKIAVLESERKVLDNLVKCLKFYQNYTGQELDMIKSEIITGAVYDERCVYSFLCIADGFRRSLRNLSRLIIMVKERCSKVLRIFNELREECRCLKYA</sequence>
<dbReference type="EMBL" id="BGPR01003871">
    <property type="protein sequence ID" value="GBM93408.1"/>
    <property type="molecule type" value="Genomic_DNA"/>
</dbReference>
<dbReference type="AlphaFoldDB" id="A0A4Y2JV55"/>
<keyword evidence="2" id="KW-1185">Reference proteome</keyword>
<proteinExistence type="predicted"/>
<dbReference type="Proteomes" id="UP000499080">
    <property type="component" value="Unassembled WGS sequence"/>
</dbReference>
<reference evidence="1 2" key="1">
    <citation type="journal article" date="2019" name="Sci. Rep.">
        <title>Orb-weaving spider Araneus ventricosus genome elucidates the spidroin gene catalogue.</title>
        <authorList>
            <person name="Kono N."/>
            <person name="Nakamura H."/>
            <person name="Ohtoshi R."/>
            <person name="Moran D.A.P."/>
            <person name="Shinohara A."/>
            <person name="Yoshida Y."/>
            <person name="Fujiwara M."/>
            <person name="Mori M."/>
            <person name="Tomita M."/>
            <person name="Arakawa K."/>
        </authorList>
    </citation>
    <scope>NUCLEOTIDE SEQUENCE [LARGE SCALE GENOMIC DNA]</scope>
</reference>
<name>A0A4Y2JV55_ARAVE</name>
<evidence type="ECO:0000313" key="1">
    <source>
        <dbReference type="EMBL" id="GBM93408.1"/>
    </source>
</evidence>
<comment type="caution">
    <text evidence="1">The sequence shown here is derived from an EMBL/GenBank/DDBJ whole genome shotgun (WGS) entry which is preliminary data.</text>
</comment>
<protein>
    <submittedName>
        <fullName evidence="1">Uncharacterized protein</fullName>
    </submittedName>
</protein>
<accession>A0A4Y2JV55</accession>
<evidence type="ECO:0000313" key="2">
    <source>
        <dbReference type="Proteomes" id="UP000499080"/>
    </source>
</evidence>
<organism evidence="1 2">
    <name type="scientific">Araneus ventricosus</name>
    <name type="common">Orbweaver spider</name>
    <name type="synonym">Epeira ventricosa</name>
    <dbReference type="NCBI Taxonomy" id="182803"/>
    <lineage>
        <taxon>Eukaryota</taxon>
        <taxon>Metazoa</taxon>
        <taxon>Ecdysozoa</taxon>
        <taxon>Arthropoda</taxon>
        <taxon>Chelicerata</taxon>
        <taxon>Arachnida</taxon>
        <taxon>Araneae</taxon>
        <taxon>Araneomorphae</taxon>
        <taxon>Entelegynae</taxon>
        <taxon>Araneoidea</taxon>
        <taxon>Araneidae</taxon>
        <taxon>Araneus</taxon>
    </lineage>
</organism>